<dbReference type="Gene3D" id="1.20.120.1910">
    <property type="entry name" value="Cysteine-tRNA ligase, C-terminal anti-codon recognition domain"/>
    <property type="match status" value="1"/>
</dbReference>
<dbReference type="CDD" id="cd00672">
    <property type="entry name" value="CysRS_core"/>
    <property type="match status" value="1"/>
</dbReference>
<reference evidence="14 15" key="1">
    <citation type="submission" date="2016-10" db="EMBL/GenBank/DDBJ databases">
        <title>Complete genome of the TMA-utilizing, human hosted archaeon Methanomethylophilus alvus Gen. nov, sp. nov., strain Mx-05, derived from a pure culture.</title>
        <authorList>
            <person name="Brugere J.-F."/>
            <person name="Ben Hania W."/>
            <person name="Chaudhary P.P."/>
            <person name="Gaci N."/>
            <person name="Borrel G."/>
            <person name="Cao Van Tuat L."/>
            <person name="Fardeau M.-L."/>
            <person name="Harris H.M.B."/>
            <person name="O'Toole P.W."/>
            <person name="Ollivier B."/>
        </authorList>
    </citation>
    <scope>NUCLEOTIDE SEQUENCE [LARGE SCALE GENOMIC DNA]</scope>
    <source>
        <strain evidence="14 15">Mx-05</strain>
    </source>
</reference>
<dbReference type="InterPro" id="IPR015273">
    <property type="entry name" value="Cys-tRNA-synt_Ia_DALR"/>
</dbReference>
<evidence type="ECO:0000256" key="11">
    <source>
        <dbReference type="ARBA" id="ARBA00047398"/>
    </source>
</evidence>
<keyword evidence="3 12" id="KW-0963">Cytoplasm</keyword>
<name>A0A3G3IH65_9ARCH</name>
<dbReference type="RefSeq" id="WP_015504919.1">
    <property type="nucleotide sequence ID" value="NZ_CP017686.1"/>
</dbReference>
<keyword evidence="8 12" id="KW-0067">ATP-binding</keyword>
<protein>
    <recommendedName>
        <fullName evidence="12">Cysteine--tRNA ligase</fullName>
        <ecNumber evidence="12">6.1.1.16</ecNumber>
    </recommendedName>
    <alternativeName>
        <fullName evidence="12">Cysteinyl-tRNA synthetase</fullName>
        <shortName evidence="12">CysRS</shortName>
    </alternativeName>
</protein>
<dbReference type="EMBL" id="CP017686">
    <property type="protein sequence ID" value="AYQ55176.1"/>
    <property type="molecule type" value="Genomic_DNA"/>
</dbReference>
<evidence type="ECO:0000256" key="3">
    <source>
        <dbReference type="ARBA" id="ARBA00022490"/>
    </source>
</evidence>
<feature type="binding site" evidence="12">
    <location>
        <position position="275"/>
    </location>
    <ligand>
        <name>ATP</name>
        <dbReference type="ChEBI" id="CHEBI:30616"/>
    </ligand>
</feature>
<dbReference type="OMA" id="IMRWPSP"/>
<accession>A0A3G3IH65</accession>
<dbReference type="PRINTS" id="PR00983">
    <property type="entry name" value="TRNASYNTHCYS"/>
</dbReference>
<dbReference type="SUPFAM" id="SSF52374">
    <property type="entry name" value="Nucleotidylyl transferase"/>
    <property type="match status" value="1"/>
</dbReference>
<feature type="short sequence motif" description="'KMSKS' region" evidence="12">
    <location>
        <begin position="272"/>
        <end position="276"/>
    </location>
</feature>
<dbReference type="NCBIfam" id="TIGR00435">
    <property type="entry name" value="cysS"/>
    <property type="match status" value="1"/>
</dbReference>
<comment type="similarity">
    <text evidence="2 12">Belongs to the class-I aminoacyl-tRNA synthetase family.</text>
</comment>
<dbReference type="InterPro" id="IPR015803">
    <property type="entry name" value="Cys-tRNA-ligase"/>
</dbReference>
<keyword evidence="7 12" id="KW-0862">Zinc</keyword>
<dbReference type="Proteomes" id="UP000273278">
    <property type="component" value="Chromosome"/>
</dbReference>
<evidence type="ECO:0000256" key="7">
    <source>
        <dbReference type="ARBA" id="ARBA00022833"/>
    </source>
</evidence>
<sequence>MSLMIHNNLTNRKEEFVPIEPGKVKMYVCGVTVYDDIHMGHARSIIVFDVVNRYLRYLGYDVTFVTNFTDVDDKIINRANERGIEALDLSAEYIKKYFEDIEKLGVRRADIYPQASTSMPYIIDMVKEIVDRGYGYPTKDGSVYFRVKKIPDYGILSNRSIEEMRSSGRLEPNEDKEDPMDFAVWKGAKPGEVSWDSPWGKGRPGWHIECSAMIRHYLGDEIDIHGGGNDLIFPHHENEILQTEACTGSHLAHYWMHNGMLETKGSDGKTVKMSKSLKNFFKVDDVAKKFDKYTIRFYYLNTHYSSPLAYGEENMLEAQAALKRLWNNYRDLQACARDGPSGSPDNAAQAICKAREGFTSSMDDDFNTRAAIESLFDLARTTNKMLADKTITKEGAETVLGFLDEIDDVLGIFPEKEKDDGSFADVMGILVDLRKELRKRKQYDLADMIRDRLSEAGYAIEDSADGAKWKKI</sequence>
<evidence type="ECO:0000256" key="1">
    <source>
        <dbReference type="ARBA" id="ARBA00004496"/>
    </source>
</evidence>
<evidence type="ECO:0000256" key="6">
    <source>
        <dbReference type="ARBA" id="ARBA00022741"/>
    </source>
</evidence>
<evidence type="ECO:0000256" key="4">
    <source>
        <dbReference type="ARBA" id="ARBA00022598"/>
    </source>
</evidence>
<dbReference type="SUPFAM" id="SSF47323">
    <property type="entry name" value="Anticodon-binding domain of a subclass of class I aminoacyl-tRNA synthetases"/>
    <property type="match status" value="1"/>
</dbReference>
<keyword evidence="4 12" id="KW-0436">Ligase</keyword>
<dbReference type="InterPro" id="IPR009080">
    <property type="entry name" value="tRNAsynth_Ia_anticodon-bd"/>
</dbReference>
<feature type="binding site" evidence="12">
    <location>
        <position position="29"/>
    </location>
    <ligand>
        <name>Zn(2+)</name>
        <dbReference type="ChEBI" id="CHEBI:29105"/>
    </ligand>
</feature>
<comment type="caution">
    <text evidence="12">Lacks conserved residue(s) required for the propagation of feature annotation.</text>
</comment>
<proteinExistence type="inferred from homology"/>
<dbReference type="InterPro" id="IPR032678">
    <property type="entry name" value="tRNA-synt_1_cat_dom"/>
</dbReference>
<evidence type="ECO:0000259" key="13">
    <source>
        <dbReference type="SMART" id="SM00840"/>
    </source>
</evidence>
<feature type="binding site" evidence="12">
    <location>
        <position position="210"/>
    </location>
    <ligand>
        <name>Zn(2+)</name>
        <dbReference type="ChEBI" id="CHEBI:29105"/>
    </ligand>
</feature>
<dbReference type="Gene3D" id="3.40.50.620">
    <property type="entry name" value="HUPs"/>
    <property type="match status" value="1"/>
</dbReference>
<gene>
    <name evidence="12" type="primary">cysS</name>
    <name evidence="14" type="ORF">BKD89_05075</name>
</gene>
<keyword evidence="5 12" id="KW-0479">Metal-binding</keyword>
<dbReference type="GO" id="GO:0005829">
    <property type="term" value="C:cytosol"/>
    <property type="evidence" value="ECO:0007669"/>
    <property type="project" value="TreeGrafter"/>
</dbReference>
<dbReference type="GO" id="GO:0006423">
    <property type="term" value="P:cysteinyl-tRNA aminoacylation"/>
    <property type="evidence" value="ECO:0007669"/>
    <property type="project" value="UniProtKB-UniRule"/>
</dbReference>
<dbReference type="InterPro" id="IPR014729">
    <property type="entry name" value="Rossmann-like_a/b/a_fold"/>
</dbReference>
<comment type="cofactor">
    <cofactor evidence="12">
        <name>Zn(2+)</name>
        <dbReference type="ChEBI" id="CHEBI:29105"/>
    </cofactor>
    <text evidence="12">Binds 1 zinc ion per subunit.</text>
</comment>
<dbReference type="GO" id="GO:0005524">
    <property type="term" value="F:ATP binding"/>
    <property type="evidence" value="ECO:0007669"/>
    <property type="project" value="UniProtKB-UniRule"/>
</dbReference>
<dbReference type="PANTHER" id="PTHR10890">
    <property type="entry name" value="CYSTEINYL-TRNA SYNTHETASE"/>
    <property type="match status" value="1"/>
</dbReference>
<evidence type="ECO:0000256" key="10">
    <source>
        <dbReference type="ARBA" id="ARBA00023146"/>
    </source>
</evidence>
<comment type="subcellular location">
    <subcellularLocation>
        <location evidence="1 12">Cytoplasm</location>
    </subcellularLocation>
</comment>
<comment type="catalytic activity">
    <reaction evidence="11 12">
        <text>tRNA(Cys) + L-cysteine + ATP = L-cysteinyl-tRNA(Cys) + AMP + diphosphate</text>
        <dbReference type="Rhea" id="RHEA:17773"/>
        <dbReference type="Rhea" id="RHEA-COMP:9661"/>
        <dbReference type="Rhea" id="RHEA-COMP:9679"/>
        <dbReference type="ChEBI" id="CHEBI:30616"/>
        <dbReference type="ChEBI" id="CHEBI:33019"/>
        <dbReference type="ChEBI" id="CHEBI:35235"/>
        <dbReference type="ChEBI" id="CHEBI:78442"/>
        <dbReference type="ChEBI" id="CHEBI:78517"/>
        <dbReference type="ChEBI" id="CHEBI:456215"/>
        <dbReference type="EC" id="6.1.1.16"/>
    </reaction>
</comment>
<evidence type="ECO:0000313" key="15">
    <source>
        <dbReference type="Proteomes" id="UP000273278"/>
    </source>
</evidence>
<evidence type="ECO:0000256" key="12">
    <source>
        <dbReference type="HAMAP-Rule" id="MF_00041"/>
    </source>
</evidence>
<dbReference type="FunFam" id="3.40.50.620:FF:000009">
    <property type="entry name" value="Cysteine--tRNA ligase"/>
    <property type="match status" value="1"/>
</dbReference>
<evidence type="ECO:0000256" key="2">
    <source>
        <dbReference type="ARBA" id="ARBA00005594"/>
    </source>
</evidence>
<keyword evidence="10 12" id="KW-0030">Aminoacyl-tRNA synthetase</keyword>
<keyword evidence="9 12" id="KW-0648">Protein biosynthesis</keyword>
<evidence type="ECO:0000313" key="14">
    <source>
        <dbReference type="EMBL" id="AYQ55176.1"/>
    </source>
</evidence>
<feature type="binding site" evidence="12">
    <location>
        <position position="239"/>
    </location>
    <ligand>
        <name>Zn(2+)</name>
        <dbReference type="ChEBI" id="CHEBI:29105"/>
    </ligand>
</feature>
<evidence type="ECO:0000256" key="5">
    <source>
        <dbReference type="ARBA" id="ARBA00022723"/>
    </source>
</evidence>
<feature type="binding site" evidence="12">
    <location>
        <position position="235"/>
    </location>
    <ligand>
        <name>Zn(2+)</name>
        <dbReference type="ChEBI" id="CHEBI:29105"/>
    </ligand>
</feature>
<evidence type="ECO:0000256" key="9">
    <source>
        <dbReference type="ARBA" id="ARBA00022917"/>
    </source>
</evidence>
<dbReference type="GO" id="GO:0004817">
    <property type="term" value="F:cysteine-tRNA ligase activity"/>
    <property type="evidence" value="ECO:0007669"/>
    <property type="project" value="UniProtKB-UniRule"/>
</dbReference>
<dbReference type="GO" id="GO:0008270">
    <property type="term" value="F:zinc ion binding"/>
    <property type="evidence" value="ECO:0007669"/>
    <property type="project" value="UniProtKB-UniRule"/>
</dbReference>
<dbReference type="EC" id="6.1.1.16" evidence="12"/>
<evidence type="ECO:0000256" key="8">
    <source>
        <dbReference type="ARBA" id="ARBA00022840"/>
    </source>
</evidence>
<dbReference type="SMART" id="SM00840">
    <property type="entry name" value="DALR_2"/>
    <property type="match status" value="1"/>
</dbReference>
<dbReference type="Pfam" id="PF01406">
    <property type="entry name" value="tRNA-synt_1e"/>
    <property type="match status" value="1"/>
</dbReference>
<dbReference type="InterPro" id="IPR024909">
    <property type="entry name" value="Cys-tRNA/MSH_ligase"/>
</dbReference>
<dbReference type="GeneID" id="41321815"/>
<organism evidence="14 15">
    <name type="scientific">Methanomethylophilus alvi</name>
    <dbReference type="NCBI Taxonomy" id="1291540"/>
    <lineage>
        <taxon>Archaea</taxon>
        <taxon>Methanobacteriati</taxon>
        <taxon>Thermoplasmatota</taxon>
        <taxon>Thermoplasmata</taxon>
        <taxon>Methanomassiliicoccales</taxon>
        <taxon>Methanomethylophilaceae</taxon>
        <taxon>Methanomethylophilus</taxon>
    </lineage>
</organism>
<dbReference type="PANTHER" id="PTHR10890:SF3">
    <property type="entry name" value="CYSTEINE--TRNA LIGASE, CYTOPLASMIC"/>
    <property type="match status" value="1"/>
</dbReference>
<dbReference type="Pfam" id="PF09190">
    <property type="entry name" value="DALR_2"/>
    <property type="match status" value="1"/>
</dbReference>
<keyword evidence="6 12" id="KW-0547">Nucleotide-binding</keyword>
<feature type="domain" description="Cysteinyl-tRNA synthetase class Ia DALR" evidence="13">
    <location>
        <begin position="357"/>
        <end position="421"/>
    </location>
</feature>
<dbReference type="AlphaFoldDB" id="A0A3G3IH65"/>
<dbReference type="HAMAP" id="MF_00041">
    <property type="entry name" value="Cys_tRNA_synth"/>
    <property type="match status" value="1"/>
</dbReference>